<organism evidence="2 3">
    <name type="scientific">Rhizophagus irregularis</name>
    <dbReference type="NCBI Taxonomy" id="588596"/>
    <lineage>
        <taxon>Eukaryota</taxon>
        <taxon>Fungi</taxon>
        <taxon>Fungi incertae sedis</taxon>
        <taxon>Mucoromycota</taxon>
        <taxon>Glomeromycotina</taxon>
        <taxon>Glomeromycetes</taxon>
        <taxon>Glomerales</taxon>
        <taxon>Glomeraceae</taxon>
        <taxon>Rhizophagus</taxon>
    </lineage>
</organism>
<gene>
    <name evidence="2" type="ORF">RhiirA5_443164</name>
</gene>
<feature type="compositionally biased region" description="Basic and acidic residues" evidence="1">
    <location>
        <begin position="7"/>
        <end position="31"/>
    </location>
</feature>
<dbReference type="AlphaFoldDB" id="A0A2N0NE62"/>
<dbReference type="EMBL" id="LLXJ01009689">
    <property type="protein sequence ID" value="PKB92848.1"/>
    <property type="molecule type" value="Genomic_DNA"/>
</dbReference>
<dbReference type="VEuPathDB" id="FungiDB:RhiirA1_467575"/>
<accession>A0A2N0NE62</accession>
<reference evidence="2 3" key="2">
    <citation type="submission" date="2017-09" db="EMBL/GenBank/DDBJ databases">
        <title>Extensive intraspecific genome diversity in a model arbuscular mycorrhizal fungus.</title>
        <authorList>
            <person name="Chen E.C."/>
            <person name="Morin E."/>
            <person name="Beaudet D."/>
            <person name="Noel J."/>
            <person name="Ndikumana S."/>
            <person name="Charron P."/>
            <person name="St-Onge C."/>
            <person name="Giorgi J."/>
            <person name="Grigoriev I.V."/>
            <person name="Roux C."/>
            <person name="Martin F.M."/>
            <person name="Corradi N."/>
        </authorList>
    </citation>
    <scope>NUCLEOTIDE SEQUENCE [LARGE SCALE GENOMIC DNA]</scope>
    <source>
        <strain evidence="2 3">A5</strain>
    </source>
</reference>
<proteinExistence type="predicted"/>
<evidence type="ECO:0000313" key="3">
    <source>
        <dbReference type="Proteomes" id="UP000232722"/>
    </source>
</evidence>
<evidence type="ECO:0000313" key="2">
    <source>
        <dbReference type="EMBL" id="PKB92848.1"/>
    </source>
</evidence>
<feature type="non-terminal residue" evidence="2">
    <location>
        <position position="1"/>
    </location>
</feature>
<evidence type="ECO:0000256" key="1">
    <source>
        <dbReference type="SAM" id="MobiDB-lite"/>
    </source>
</evidence>
<sequence length="103" mass="11902">EYTTLNDDFKKRLENENRHQDEKKIGEKRPILESPSKGSDTDFSEERRGRDQAISFTLWDETDSIKDVEEIEEKEDKDVITEASPSKKKSGTKKKKGGGKKKK</sequence>
<name>A0A2N0NE62_9GLOM</name>
<feature type="compositionally biased region" description="Basic and acidic residues" evidence="1">
    <location>
        <begin position="63"/>
        <end position="80"/>
    </location>
</feature>
<comment type="caution">
    <text evidence="2">The sequence shown here is derived from an EMBL/GenBank/DDBJ whole genome shotgun (WGS) entry which is preliminary data.</text>
</comment>
<protein>
    <submittedName>
        <fullName evidence="2">Uncharacterized protein</fullName>
    </submittedName>
</protein>
<reference evidence="2 3" key="1">
    <citation type="submission" date="2016-04" db="EMBL/GenBank/DDBJ databases">
        <title>Genome analyses suggest a sexual origin of heterokaryosis in a supposedly ancient asexual fungus.</title>
        <authorList>
            <person name="Ropars J."/>
            <person name="Sedzielewska K."/>
            <person name="Noel J."/>
            <person name="Charron P."/>
            <person name="Farinelli L."/>
            <person name="Marton T."/>
            <person name="Kruger M."/>
            <person name="Pelin A."/>
            <person name="Brachmann A."/>
            <person name="Corradi N."/>
        </authorList>
    </citation>
    <scope>NUCLEOTIDE SEQUENCE [LARGE SCALE GENOMIC DNA]</scope>
    <source>
        <strain evidence="2 3">A5</strain>
    </source>
</reference>
<dbReference type="Proteomes" id="UP000232722">
    <property type="component" value="Unassembled WGS sequence"/>
</dbReference>
<feature type="region of interest" description="Disordered" evidence="1">
    <location>
        <begin position="1"/>
        <end position="103"/>
    </location>
</feature>
<feature type="compositionally biased region" description="Basic residues" evidence="1">
    <location>
        <begin position="86"/>
        <end position="103"/>
    </location>
</feature>